<proteinExistence type="predicted"/>
<dbReference type="Pfam" id="PF22725">
    <property type="entry name" value="GFO_IDH_MocA_C3"/>
    <property type="match status" value="1"/>
</dbReference>
<dbReference type="InterPro" id="IPR055170">
    <property type="entry name" value="GFO_IDH_MocA-like_dom"/>
</dbReference>
<feature type="domain" description="GFO/IDH/MocA-like oxidoreductase" evidence="2">
    <location>
        <begin position="129"/>
        <end position="226"/>
    </location>
</feature>
<dbReference type="EMBL" id="BMKB01000004">
    <property type="protein sequence ID" value="GGA57245.1"/>
    <property type="molecule type" value="Genomic_DNA"/>
</dbReference>
<dbReference type="Gene3D" id="3.30.360.10">
    <property type="entry name" value="Dihydrodipicolinate Reductase, domain 2"/>
    <property type="match status" value="1"/>
</dbReference>
<dbReference type="InterPro" id="IPR000683">
    <property type="entry name" value="Gfo/Idh/MocA-like_OxRdtase_N"/>
</dbReference>
<evidence type="ECO:0000313" key="3">
    <source>
        <dbReference type="EMBL" id="GGA57245.1"/>
    </source>
</evidence>
<gene>
    <name evidence="3" type="ORF">GCM10011499_29350</name>
</gene>
<dbReference type="RefSeq" id="WP_127074069.1">
    <property type="nucleotide sequence ID" value="NZ_BMKB01000004.1"/>
</dbReference>
<dbReference type="Proteomes" id="UP000596977">
    <property type="component" value="Unassembled WGS sequence"/>
</dbReference>
<evidence type="ECO:0000313" key="4">
    <source>
        <dbReference type="Proteomes" id="UP000596977"/>
    </source>
</evidence>
<keyword evidence="4" id="KW-1185">Reference proteome</keyword>
<dbReference type="PANTHER" id="PTHR43377">
    <property type="entry name" value="BILIVERDIN REDUCTASE A"/>
    <property type="match status" value="1"/>
</dbReference>
<name>A0A916RIG0_9HYPH</name>
<comment type="caution">
    <text evidence="3">The sequence shown here is derived from an EMBL/GenBank/DDBJ whole genome shotgun (WGS) entry which is preliminary data.</text>
</comment>
<dbReference type="AlphaFoldDB" id="A0A916RIG0"/>
<dbReference type="InterPro" id="IPR036291">
    <property type="entry name" value="NAD(P)-bd_dom_sf"/>
</dbReference>
<sequence length="328" mass="35836">MRVLVAGLGTMGCSHARAYRDSPDFEIAGVVTRNRSSVPAEFSALPHWMNFDDALASTKPDLVSISTYSETHAAFAIKAMEAGAHVFVEKPLATNVADAERVVETASRLGKKLLVGYILRYHPLWQQLIVKARDFGGPHVFRIALNQQSQGAGWAVHKALMETISPLVDCGVHYLDAMCQITDAKPIEVRGIGARLTNEIAPDMNNYGQLQVLFEDGSVGWFETGWGPMISRLGETIKDVVTPQGSVSIVDSGNGDELHIHHLSGEDEILPGQLHLDRDALCVRQQAYMHRAISENLDLARHMQDAVASLHICLAADESIRIGSPVKL</sequence>
<dbReference type="SUPFAM" id="SSF55347">
    <property type="entry name" value="Glyceraldehyde-3-phosphate dehydrogenase-like, C-terminal domain"/>
    <property type="match status" value="1"/>
</dbReference>
<dbReference type="Pfam" id="PF01408">
    <property type="entry name" value="GFO_IDH_MocA"/>
    <property type="match status" value="1"/>
</dbReference>
<organism evidence="3 4">
    <name type="scientific">Pelagibacterium lentulum</name>
    <dbReference type="NCBI Taxonomy" id="2029865"/>
    <lineage>
        <taxon>Bacteria</taxon>
        <taxon>Pseudomonadati</taxon>
        <taxon>Pseudomonadota</taxon>
        <taxon>Alphaproteobacteria</taxon>
        <taxon>Hyphomicrobiales</taxon>
        <taxon>Devosiaceae</taxon>
        <taxon>Pelagibacterium</taxon>
    </lineage>
</organism>
<dbReference type="OrthoDB" id="9768836at2"/>
<dbReference type="Gene3D" id="3.40.50.720">
    <property type="entry name" value="NAD(P)-binding Rossmann-like Domain"/>
    <property type="match status" value="1"/>
</dbReference>
<dbReference type="SUPFAM" id="SSF51735">
    <property type="entry name" value="NAD(P)-binding Rossmann-fold domains"/>
    <property type="match status" value="1"/>
</dbReference>
<feature type="domain" description="Gfo/Idh/MocA-like oxidoreductase N-terminal" evidence="1">
    <location>
        <begin position="1"/>
        <end position="117"/>
    </location>
</feature>
<accession>A0A916RIG0</accession>
<dbReference type="PANTHER" id="PTHR43377:SF1">
    <property type="entry name" value="BILIVERDIN REDUCTASE A"/>
    <property type="match status" value="1"/>
</dbReference>
<evidence type="ECO:0000259" key="1">
    <source>
        <dbReference type="Pfam" id="PF01408"/>
    </source>
</evidence>
<protein>
    <submittedName>
        <fullName evidence="3">Oxidoreductase</fullName>
    </submittedName>
</protein>
<reference evidence="3 4" key="1">
    <citation type="journal article" date="2014" name="Int. J. Syst. Evol. Microbiol.">
        <title>Complete genome sequence of Corynebacterium casei LMG S-19264T (=DSM 44701T), isolated from a smear-ripened cheese.</title>
        <authorList>
            <consortium name="US DOE Joint Genome Institute (JGI-PGF)"/>
            <person name="Walter F."/>
            <person name="Albersmeier A."/>
            <person name="Kalinowski J."/>
            <person name="Ruckert C."/>
        </authorList>
    </citation>
    <scope>NUCLEOTIDE SEQUENCE [LARGE SCALE GENOMIC DNA]</scope>
    <source>
        <strain evidence="3 4">CGMCC 1.15896</strain>
    </source>
</reference>
<dbReference type="InterPro" id="IPR051450">
    <property type="entry name" value="Gfo/Idh/MocA_Oxidoreductases"/>
</dbReference>
<dbReference type="GO" id="GO:0000166">
    <property type="term" value="F:nucleotide binding"/>
    <property type="evidence" value="ECO:0007669"/>
    <property type="project" value="InterPro"/>
</dbReference>
<evidence type="ECO:0000259" key="2">
    <source>
        <dbReference type="Pfam" id="PF22725"/>
    </source>
</evidence>